<comment type="caution">
    <text evidence="3">The sequence shown here is derived from an EMBL/GenBank/DDBJ whole genome shotgun (WGS) entry which is preliminary data.</text>
</comment>
<dbReference type="InterPro" id="IPR052897">
    <property type="entry name" value="Sec-Metab_Biosynth_Hydrolase"/>
</dbReference>
<dbReference type="InterPro" id="IPR000073">
    <property type="entry name" value="AB_hydrolase_1"/>
</dbReference>
<name>A0ABV7HLB1_9GAMM</name>
<sequence length="269" mass="29625">MNTFVKKSLSCLVLSLSAASASTVNAAESSSIVFVHGAHFNADSWQPLQEQLNNQVTSYAVNLPGRNDNILPEKVTLDIAATSLCSFMASIPEEKKMVVAHSQGGAIVNASLSVCPDESIEKIVYVTAVAPLEDEGVFTKLNKADETHYFSGIHFNEQKQSLEISNQQNFANSFAQDANPSQQEWLVKNAVAEPAPIGEAKLKLNKERFNEVNKYYVYAKRDQIISLESQQKIAKDLDLKASFEIDSGHLPMLTKTEELSDLLIKISEM</sequence>
<evidence type="ECO:0000259" key="2">
    <source>
        <dbReference type="Pfam" id="PF12697"/>
    </source>
</evidence>
<dbReference type="InterPro" id="IPR029058">
    <property type="entry name" value="AB_hydrolase_fold"/>
</dbReference>
<protein>
    <submittedName>
        <fullName evidence="3">Alpha/beta hydrolase</fullName>
    </submittedName>
</protein>
<organism evidence="3 4">
    <name type="scientific">Litoribrevibacter euphylliae</name>
    <dbReference type="NCBI Taxonomy" id="1834034"/>
    <lineage>
        <taxon>Bacteria</taxon>
        <taxon>Pseudomonadati</taxon>
        <taxon>Pseudomonadota</taxon>
        <taxon>Gammaproteobacteria</taxon>
        <taxon>Oceanospirillales</taxon>
        <taxon>Oceanospirillaceae</taxon>
        <taxon>Litoribrevibacter</taxon>
    </lineage>
</organism>
<dbReference type="Pfam" id="PF12697">
    <property type="entry name" value="Abhydrolase_6"/>
    <property type="match status" value="1"/>
</dbReference>
<keyword evidence="3" id="KW-0378">Hydrolase</keyword>
<feature type="chain" id="PRO_5046988377" evidence="1">
    <location>
        <begin position="27"/>
        <end position="269"/>
    </location>
</feature>
<dbReference type="Proteomes" id="UP001595476">
    <property type="component" value="Unassembled WGS sequence"/>
</dbReference>
<accession>A0ABV7HLB1</accession>
<feature type="domain" description="AB hydrolase-1" evidence="2">
    <location>
        <begin position="32"/>
        <end position="260"/>
    </location>
</feature>
<reference evidence="4" key="1">
    <citation type="journal article" date="2019" name="Int. J. Syst. Evol. Microbiol.">
        <title>The Global Catalogue of Microorganisms (GCM) 10K type strain sequencing project: providing services to taxonomists for standard genome sequencing and annotation.</title>
        <authorList>
            <consortium name="The Broad Institute Genomics Platform"/>
            <consortium name="The Broad Institute Genome Sequencing Center for Infectious Disease"/>
            <person name="Wu L."/>
            <person name="Ma J."/>
        </authorList>
    </citation>
    <scope>NUCLEOTIDE SEQUENCE [LARGE SCALE GENOMIC DNA]</scope>
    <source>
        <strain evidence="4">KCTC 52438</strain>
    </source>
</reference>
<dbReference type="GO" id="GO:0016787">
    <property type="term" value="F:hydrolase activity"/>
    <property type="evidence" value="ECO:0007669"/>
    <property type="project" value="UniProtKB-KW"/>
</dbReference>
<dbReference type="EMBL" id="JBHRSZ010000009">
    <property type="protein sequence ID" value="MFC3153235.1"/>
    <property type="molecule type" value="Genomic_DNA"/>
</dbReference>
<dbReference type="Gene3D" id="3.40.50.1820">
    <property type="entry name" value="alpha/beta hydrolase"/>
    <property type="match status" value="1"/>
</dbReference>
<evidence type="ECO:0000313" key="4">
    <source>
        <dbReference type="Proteomes" id="UP001595476"/>
    </source>
</evidence>
<evidence type="ECO:0000313" key="3">
    <source>
        <dbReference type="EMBL" id="MFC3153235.1"/>
    </source>
</evidence>
<dbReference type="RefSeq" id="WP_386723159.1">
    <property type="nucleotide sequence ID" value="NZ_JBHRSZ010000009.1"/>
</dbReference>
<feature type="signal peptide" evidence="1">
    <location>
        <begin position="1"/>
        <end position="26"/>
    </location>
</feature>
<keyword evidence="1" id="KW-0732">Signal</keyword>
<evidence type="ECO:0000256" key="1">
    <source>
        <dbReference type="SAM" id="SignalP"/>
    </source>
</evidence>
<gene>
    <name evidence="3" type="ORF">ACFOEK_19505</name>
</gene>
<keyword evidence="4" id="KW-1185">Reference proteome</keyword>
<dbReference type="SUPFAM" id="SSF53474">
    <property type="entry name" value="alpha/beta-Hydrolases"/>
    <property type="match status" value="1"/>
</dbReference>
<proteinExistence type="predicted"/>
<dbReference type="PANTHER" id="PTHR37017">
    <property type="entry name" value="AB HYDROLASE-1 DOMAIN-CONTAINING PROTEIN-RELATED"/>
    <property type="match status" value="1"/>
</dbReference>
<dbReference type="PANTHER" id="PTHR37017:SF11">
    <property type="entry name" value="ESTERASE_LIPASE_THIOESTERASE DOMAIN-CONTAINING PROTEIN"/>
    <property type="match status" value="1"/>
</dbReference>